<evidence type="ECO:0000313" key="1">
    <source>
        <dbReference type="EMBL" id="KAH3713656.1"/>
    </source>
</evidence>
<accession>A0A9D4BZ75</accession>
<gene>
    <name evidence="1" type="ORF">DPMN_073453</name>
</gene>
<organism evidence="1 2">
    <name type="scientific">Dreissena polymorpha</name>
    <name type="common">Zebra mussel</name>
    <name type="synonym">Mytilus polymorpha</name>
    <dbReference type="NCBI Taxonomy" id="45954"/>
    <lineage>
        <taxon>Eukaryota</taxon>
        <taxon>Metazoa</taxon>
        <taxon>Spiralia</taxon>
        <taxon>Lophotrochozoa</taxon>
        <taxon>Mollusca</taxon>
        <taxon>Bivalvia</taxon>
        <taxon>Autobranchia</taxon>
        <taxon>Heteroconchia</taxon>
        <taxon>Euheterodonta</taxon>
        <taxon>Imparidentia</taxon>
        <taxon>Neoheterodontei</taxon>
        <taxon>Myida</taxon>
        <taxon>Dreissenoidea</taxon>
        <taxon>Dreissenidae</taxon>
        <taxon>Dreissena</taxon>
    </lineage>
</organism>
<evidence type="ECO:0000313" key="2">
    <source>
        <dbReference type="Proteomes" id="UP000828390"/>
    </source>
</evidence>
<comment type="caution">
    <text evidence="1">The sequence shown here is derived from an EMBL/GenBank/DDBJ whole genome shotgun (WGS) entry which is preliminary data.</text>
</comment>
<dbReference type="EMBL" id="JAIWYP010000014">
    <property type="protein sequence ID" value="KAH3713656.1"/>
    <property type="molecule type" value="Genomic_DNA"/>
</dbReference>
<dbReference type="Proteomes" id="UP000828390">
    <property type="component" value="Unassembled WGS sequence"/>
</dbReference>
<protein>
    <submittedName>
        <fullName evidence="1">Uncharacterized protein</fullName>
    </submittedName>
</protein>
<reference evidence="1" key="2">
    <citation type="submission" date="2020-11" db="EMBL/GenBank/DDBJ databases">
        <authorList>
            <person name="McCartney M.A."/>
            <person name="Auch B."/>
            <person name="Kono T."/>
            <person name="Mallez S."/>
            <person name="Becker A."/>
            <person name="Gohl D.M."/>
            <person name="Silverstein K.A.T."/>
            <person name="Koren S."/>
            <person name="Bechman K.B."/>
            <person name="Herman A."/>
            <person name="Abrahante J.E."/>
            <person name="Garbe J."/>
        </authorList>
    </citation>
    <scope>NUCLEOTIDE SEQUENCE</scope>
    <source>
        <strain evidence="1">Duluth1</strain>
        <tissue evidence="1">Whole animal</tissue>
    </source>
</reference>
<keyword evidence="2" id="KW-1185">Reference proteome</keyword>
<sequence>MTFGSNPSTSLARWACSWRRGVAVSRRRTSTARTLTTSTRSYGCCSSCQGCLHAQRTPYRASRRH</sequence>
<reference evidence="1" key="1">
    <citation type="journal article" date="2019" name="bioRxiv">
        <title>The Genome of the Zebra Mussel, Dreissena polymorpha: A Resource for Invasive Species Research.</title>
        <authorList>
            <person name="McCartney M.A."/>
            <person name="Auch B."/>
            <person name="Kono T."/>
            <person name="Mallez S."/>
            <person name="Zhang Y."/>
            <person name="Obille A."/>
            <person name="Becker A."/>
            <person name="Abrahante J.E."/>
            <person name="Garbe J."/>
            <person name="Badalamenti J.P."/>
            <person name="Herman A."/>
            <person name="Mangelson H."/>
            <person name="Liachko I."/>
            <person name="Sullivan S."/>
            <person name="Sone E.D."/>
            <person name="Koren S."/>
            <person name="Silverstein K.A.T."/>
            <person name="Beckman K.B."/>
            <person name="Gohl D.M."/>
        </authorList>
    </citation>
    <scope>NUCLEOTIDE SEQUENCE</scope>
    <source>
        <strain evidence="1">Duluth1</strain>
        <tissue evidence="1">Whole animal</tissue>
    </source>
</reference>
<dbReference type="AlphaFoldDB" id="A0A9D4BZ75"/>
<proteinExistence type="predicted"/>
<name>A0A9D4BZ75_DREPO</name>